<dbReference type="GO" id="GO:0005886">
    <property type="term" value="C:plasma membrane"/>
    <property type="evidence" value="ECO:0007669"/>
    <property type="project" value="UniProtKB-SubCell"/>
</dbReference>
<keyword evidence="1" id="KW-1003">Cell membrane</keyword>
<dbReference type="AlphaFoldDB" id="A0A1S6U743"/>
<keyword evidence="3" id="KW-1185">Reference proteome</keyword>
<dbReference type="PANTHER" id="PTHR33383:SF1">
    <property type="entry name" value="MEMBRANE PROTEIN INSERTION EFFICIENCY FACTOR-RELATED"/>
    <property type="match status" value="1"/>
</dbReference>
<proteinExistence type="inferred from homology"/>
<comment type="subcellular location">
    <subcellularLocation>
        <location evidence="1">Cell membrane</location>
        <topology evidence="1">Peripheral membrane protein</topology>
        <orientation evidence="1">Cytoplasmic side</orientation>
    </subcellularLocation>
</comment>
<organism evidence="2 3">
    <name type="scientific">Campylobacter pinnipediorum subsp. caledonicus</name>
    <dbReference type="NCBI Taxonomy" id="1874362"/>
    <lineage>
        <taxon>Bacteria</taxon>
        <taxon>Pseudomonadati</taxon>
        <taxon>Campylobacterota</taxon>
        <taxon>Epsilonproteobacteria</taxon>
        <taxon>Campylobacterales</taxon>
        <taxon>Campylobacteraceae</taxon>
        <taxon>Campylobacter</taxon>
    </lineage>
</organism>
<evidence type="ECO:0000313" key="2">
    <source>
        <dbReference type="EMBL" id="AQW87568.1"/>
    </source>
</evidence>
<dbReference type="NCBIfam" id="TIGR00278">
    <property type="entry name" value="membrane protein insertion efficiency factor YidD"/>
    <property type="match status" value="1"/>
</dbReference>
<dbReference type="PANTHER" id="PTHR33383">
    <property type="entry name" value="MEMBRANE PROTEIN INSERTION EFFICIENCY FACTOR-RELATED"/>
    <property type="match status" value="1"/>
</dbReference>
<evidence type="ECO:0000256" key="1">
    <source>
        <dbReference type="HAMAP-Rule" id="MF_00386"/>
    </source>
</evidence>
<evidence type="ECO:0000313" key="3">
    <source>
        <dbReference type="Proteomes" id="UP000190868"/>
    </source>
</evidence>
<sequence>MFKVKSIVIFMINFYQKYISKFTPASCRYYPTCSEYTIWQFKNNNFFLAIIYSTLRILKCNQFFKGGINYPIVSKNFETLYVFKKIKSINIIFWFVPFKDDKFYVIKKFKGI</sequence>
<dbReference type="Pfam" id="PF01809">
    <property type="entry name" value="YidD"/>
    <property type="match status" value="1"/>
</dbReference>
<dbReference type="Proteomes" id="UP000190868">
    <property type="component" value="Chromosome"/>
</dbReference>
<comment type="similarity">
    <text evidence="1">Belongs to the UPF0161 family.</text>
</comment>
<keyword evidence="1" id="KW-0472">Membrane</keyword>
<dbReference type="HAMAP" id="MF_00386">
    <property type="entry name" value="UPF0161_YidD"/>
    <property type="match status" value="1"/>
</dbReference>
<protein>
    <recommendedName>
        <fullName evidence="1">Putative membrane protein insertion efficiency factor</fullName>
    </recommendedName>
</protein>
<dbReference type="SMART" id="SM01234">
    <property type="entry name" value="Haemolytic"/>
    <property type="match status" value="1"/>
</dbReference>
<name>A0A1S6U743_9BACT</name>
<reference evidence="3" key="1">
    <citation type="submission" date="2016-09" db="EMBL/GenBank/DDBJ databases">
        <title>Comparative genomics of the Campylobacter concisus group.</title>
        <authorList>
            <person name="Miller W.G."/>
            <person name="Yee E."/>
            <person name="Chapman M.H."/>
            <person name="Huynh S."/>
            <person name="Bono J.L."/>
            <person name="On S.L.W."/>
            <person name="StLeger J."/>
            <person name="Foster G."/>
            <person name="Parker C.T."/>
        </authorList>
    </citation>
    <scope>NUCLEOTIDE SEQUENCE [LARGE SCALE GENOMIC DNA]</scope>
    <source>
        <strain evidence="3">RM18021</strain>
    </source>
</reference>
<dbReference type="InterPro" id="IPR002696">
    <property type="entry name" value="Membr_insert_effic_factor_YidD"/>
</dbReference>
<gene>
    <name evidence="2" type="ORF">CPIN18021_0756</name>
</gene>
<dbReference type="EMBL" id="CP017258">
    <property type="protein sequence ID" value="AQW87568.1"/>
    <property type="molecule type" value="Genomic_DNA"/>
</dbReference>
<accession>A0A1S6U743</accession>
<comment type="function">
    <text evidence="1">Could be involved in insertion of integral membrane proteins into the membrane.</text>
</comment>